<feature type="transmembrane region" description="Helical" evidence="1">
    <location>
        <begin position="49"/>
        <end position="66"/>
    </location>
</feature>
<dbReference type="KEGG" id="pstu:UIB01_06825"/>
<protein>
    <submittedName>
        <fullName evidence="2">Membrane protein</fullName>
    </submittedName>
</protein>
<organism evidence="2 3">
    <name type="scientific">Stutzerimonas stutzeri</name>
    <name type="common">Pseudomonas stutzeri</name>
    <dbReference type="NCBI Taxonomy" id="316"/>
    <lineage>
        <taxon>Bacteria</taxon>
        <taxon>Pseudomonadati</taxon>
        <taxon>Pseudomonadota</taxon>
        <taxon>Gammaproteobacteria</taxon>
        <taxon>Pseudomonadales</taxon>
        <taxon>Pseudomonadaceae</taxon>
        <taxon>Stutzerimonas</taxon>
    </lineage>
</organism>
<evidence type="ECO:0000313" key="2">
    <source>
        <dbReference type="EMBL" id="AHY42216.1"/>
    </source>
</evidence>
<sequence length="136" mass="15092">MAKKRKPLPSLEWLTPRVKASRAISLACFFGLAALLTVWNLVFADLHGARIWVVLSIQLVPLLLVAPGMISGSPRAHAWTCFIVNLYFIQGVLAAIDPARMVYGLLQAAISLTLFTAALLYTRWSYQYERKAMGEA</sequence>
<reference evidence="2 3" key="1">
    <citation type="submission" date="2014-03" db="EMBL/GenBank/DDBJ databases">
        <title>Complete genome sequence of Pseudomonas stutzeri 19SMN4.</title>
        <authorList>
            <person name="Brunet-Galmes I."/>
            <person name="Nogales B."/>
            <person name="Busquets A."/>
            <person name="Pena A."/>
            <person name="Gomila M."/>
            <person name="Garcia-Valdes E."/>
            <person name="Lalucat J."/>
            <person name="Bennasar A."/>
            <person name="Bosch R."/>
        </authorList>
    </citation>
    <scope>NUCLEOTIDE SEQUENCE [LARGE SCALE GENOMIC DNA]</scope>
    <source>
        <strain evidence="2 3">19SMN4</strain>
    </source>
</reference>
<dbReference type="EMBL" id="CP007509">
    <property type="protein sequence ID" value="AHY42216.1"/>
    <property type="molecule type" value="Genomic_DNA"/>
</dbReference>
<feature type="transmembrane region" description="Helical" evidence="1">
    <location>
        <begin position="102"/>
        <end position="121"/>
    </location>
</feature>
<dbReference type="AlphaFoldDB" id="A0A023WQF5"/>
<feature type="transmembrane region" description="Helical" evidence="1">
    <location>
        <begin position="78"/>
        <end position="96"/>
    </location>
</feature>
<dbReference type="InterPro" id="IPR018643">
    <property type="entry name" value="DUF2069_membrane"/>
</dbReference>
<accession>A0A023WQF5</accession>
<dbReference type="PATRIC" id="fig|316.97.peg.1380"/>
<keyword evidence="1" id="KW-1133">Transmembrane helix</keyword>
<dbReference type="OrthoDB" id="5738125at2"/>
<proteinExistence type="predicted"/>
<dbReference type="Pfam" id="PF09842">
    <property type="entry name" value="DUF2069"/>
    <property type="match status" value="1"/>
</dbReference>
<gene>
    <name evidence="2" type="ORF">UIB01_06825</name>
</gene>
<evidence type="ECO:0000313" key="3">
    <source>
        <dbReference type="Proteomes" id="UP000025238"/>
    </source>
</evidence>
<evidence type="ECO:0000256" key="1">
    <source>
        <dbReference type="SAM" id="Phobius"/>
    </source>
</evidence>
<dbReference type="Proteomes" id="UP000025238">
    <property type="component" value="Chromosome"/>
</dbReference>
<keyword evidence="1" id="KW-0472">Membrane</keyword>
<keyword evidence="1" id="KW-0812">Transmembrane</keyword>
<feature type="transmembrane region" description="Helical" evidence="1">
    <location>
        <begin position="21"/>
        <end position="43"/>
    </location>
</feature>
<name>A0A023WQF5_STUST</name>